<organism evidence="9 10">
    <name type="scientific">Chlamydomonas reinhardtii</name>
    <name type="common">Chlamydomonas smithii</name>
    <dbReference type="NCBI Taxonomy" id="3055"/>
    <lineage>
        <taxon>Eukaryota</taxon>
        <taxon>Viridiplantae</taxon>
        <taxon>Chlorophyta</taxon>
        <taxon>core chlorophytes</taxon>
        <taxon>Chlorophyceae</taxon>
        <taxon>CS clade</taxon>
        <taxon>Chlamydomonadales</taxon>
        <taxon>Chlamydomonadaceae</taxon>
        <taxon>Chlamydomonas</taxon>
    </lineage>
</organism>
<gene>
    <name evidence="9" type="ORF">CHLRE_06g286200v5</name>
</gene>
<feature type="transmembrane region" description="Helical" evidence="7">
    <location>
        <begin position="265"/>
        <end position="288"/>
    </location>
</feature>
<name>A0A2K3DPZ1_CHLRE</name>
<dbReference type="PANTHER" id="PTHR22911:SF6">
    <property type="entry name" value="SOLUTE CARRIER FAMILY 35 MEMBER G1"/>
    <property type="match status" value="1"/>
</dbReference>
<evidence type="ECO:0000256" key="3">
    <source>
        <dbReference type="ARBA" id="ARBA00022692"/>
    </source>
</evidence>
<feature type="region of interest" description="Disordered" evidence="6">
    <location>
        <begin position="403"/>
        <end position="451"/>
    </location>
</feature>
<keyword evidence="3 7" id="KW-0812">Transmembrane</keyword>
<feature type="transmembrane region" description="Helical" evidence="7">
    <location>
        <begin position="154"/>
        <end position="173"/>
    </location>
</feature>
<dbReference type="EMBL" id="CM008967">
    <property type="protein sequence ID" value="PNW82615.1"/>
    <property type="molecule type" value="Genomic_DNA"/>
</dbReference>
<evidence type="ECO:0000256" key="2">
    <source>
        <dbReference type="ARBA" id="ARBA00007635"/>
    </source>
</evidence>
<protein>
    <recommendedName>
        <fullName evidence="8">EamA domain-containing protein</fullName>
    </recommendedName>
</protein>
<feature type="domain" description="EamA" evidence="8">
    <location>
        <begin position="266"/>
        <end position="399"/>
    </location>
</feature>
<feature type="transmembrane region" description="Helical" evidence="7">
    <location>
        <begin position="121"/>
        <end position="142"/>
    </location>
</feature>
<dbReference type="SUPFAM" id="SSF103481">
    <property type="entry name" value="Multidrug resistance efflux transporter EmrE"/>
    <property type="match status" value="2"/>
</dbReference>
<dbReference type="GeneID" id="5721010"/>
<evidence type="ECO:0000256" key="7">
    <source>
        <dbReference type="SAM" id="Phobius"/>
    </source>
</evidence>
<comment type="subcellular location">
    <subcellularLocation>
        <location evidence="1">Membrane</location>
        <topology evidence="1">Multi-pass membrane protein</topology>
    </subcellularLocation>
</comment>
<dbReference type="GO" id="GO:0016020">
    <property type="term" value="C:membrane"/>
    <property type="evidence" value="ECO:0000318"/>
    <property type="project" value="GO_Central"/>
</dbReference>
<keyword evidence="4 7" id="KW-1133">Transmembrane helix</keyword>
<dbReference type="Pfam" id="PF00892">
    <property type="entry name" value="EamA"/>
    <property type="match status" value="2"/>
</dbReference>
<feature type="transmembrane region" description="Helical" evidence="7">
    <location>
        <begin position="300"/>
        <end position="322"/>
    </location>
</feature>
<sequence>MPRLLHKYWSCGWLVIATASLSFSMTALCVKWIGSDLPPFETVSSSAVMCFLALSAILCQQRLPLVRLPPPAPADGQREPLLLPATCGDVEAAGKGLGSACVVAAGRQPSTQQRHPSTARVMGLTLTRAVCGSVATTCFYLALEMLSLKDAVTLFFTSPVVALLLDWVLLGHAPGCRGAAATLLTLLGATCVTQPPFIFKRLPFLPRGGGSGTHDGGAAGTLAAAAAADVPFFVALRQSMRSSAQPPQLLTQAGAAVAGAMGGPALGAMLALAAAVANASGFVAAVMLRGHQHPAVLTWWYNGVLAVVTGVPLAAAVPLPAVLPTPRAAALLCGVGATQLVAQLCLNRGFQLESAGRGAAINVLQVLFSFILDVTVLHTRPSVLSVLGSALVAAGVLSVALGGGSGTATPTAKRRRGDGCSCLPGDGRGPPSGTPDGSHPADEGSDGDCCSEADAALAPGVGLSLMSASASASSDGGLHTRAGEALLVKPLSLGAPARDHEAVVRSAVLVETVLAEASEVQERRVPSPRPQ</sequence>
<dbReference type="RefSeq" id="XP_001695487.2">
    <property type="nucleotide sequence ID" value="XM_001695435.2"/>
</dbReference>
<dbReference type="KEGG" id="cre:CHLRE_06g286200v5"/>
<feature type="transmembrane region" description="Helical" evidence="7">
    <location>
        <begin position="40"/>
        <end position="59"/>
    </location>
</feature>
<dbReference type="InParanoid" id="A0A2K3DPZ1"/>
<evidence type="ECO:0000256" key="6">
    <source>
        <dbReference type="SAM" id="MobiDB-lite"/>
    </source>
</evidence>
<accession>A0A2K3DPZ1</accession>
<dbReference type="Proteomes" id="UP000006906">
    <property type="component" value="Chromosome 6"/>
</dbReference>
<reference evidence="9 10" key="1">
    <citation type="journal article" date="2007" name="Science">
        <title>The Chlamydomonas genome reveals the evolution of key animal and plant functions.</title>
        <authorList>
            <person name="Merchant S.S."/>
            <person name="Prochnik S.E."/>
            <person name="Vallon O."/>
            <person name="Harris E.H."/>
            <person name="Karpowicz S.J."/>
            <person name="Witman G.B."/>
            <person name="Terry A."/>
            <person name="Salamov A."/>
            <person name="Fritz-Laylin L.K."/>
            <person name="Marechal-Drouard L."/>
            <person name="Marshall W.F."/>
            <person name="Qu L.H."/>
            <person name="Nelson D.R."/>
            <person name="Sanderfoot A.A."/>
            <person name="Spalding M.H."/>
            <person name="Kapitonov V.V."/>
            <person name="Ren Q."/>
            <person name="Ferris P."/>
            <person name="Lindquist E."/>
            <person name="Shapiro H."/>
            <person name="Lucas S.M."/>
            <person name="Grimwood J."/>
            <person name="Schmutz J."/>
            <person name="Cardol P."/>
            <person name="Cerutti H."/>
            <person name="Chanfreau G."/>
            <person name="Chen C.L."/>
            <person name="Cognat V."/>
            <person name="Croft M.T."/>
            <person name="Dent R."/>
            <person name="Dutcher S."/>
            <person name="Fernandez E."/>
            <person name="Fukuzawa H."/>
            <person name="Gonzalez-Ballester D."/>
            <person name="Gonzalez-Halphen D."/>
            <person name="Hallmann A."/>
            <person name="Hanikenne M."/>
            <person name="Hippler M."/>
            <person name="Inwood W."/>
            <person name="Jabbari K."/>
            <person name="Kalanon M."/>
            <person name="Kuras R."/>
            <person name="Lefebvre P.A."/>
            <person name="Lemaire S.D."/>
            <person name="Lobanov A.V."/>
            <person name="Lohr M."/>
            <person name="Manuell A."/>
            <person name="Meier I."/>
            <person name="Mets L."/>
            <person name="Mittag M."/>
            <person name="Mittelmeier T."/>
            <person name="Moroney J.V."/>
            <person name="Moseley J."/>
            <person name="Napoli C."/>
            <person name="Nedelcu A.M."/>
            <person name="Niyogi K."/>
            <person name="Novoselov S.V."/>
            <person name="Paulsen I.T."/>
            <person name="Pazour G."/>
            <person name="Purton S."/>
            <person name="Ral J.P."/>
            <person name="Riano-Pachon D.M."/>
            <person name="Riekhof W."/>
            <person name="Rymarquis L."/>
            <person name="Schroda M."/>
            <person name="Stern D."/>
            <person name="Umen J."/>
            <person name="Willows R."/>
            <person name="Wilson N."/>
            <person name="Zimmer S.L."/>
            <person name="Allmer J."/>
            <person name="Balk J."/>
            <person name="Bisova K."/>
            <person name="Chen C.J."/>
            <person name="Elias M."/>
            <person name="Gendler K."/>
            <person name="Hauser C."/>
            <person name="Lamb M.R."/>
            <person name="Ledford H."/>
            <person name="Long J.C."/>
            <person name="Minagawa J."/>
            <person name="Page M.D."/>
            <person name="Pan J."/>
            <person name="Pootakham W."/>
            <person name="Roje S."/>
            <person name="Rose A."/>
            <person name="Stahlberg E."/>
            <person name="Terauchi A.M."/>
            <person name="Yang P."/>
            <person name="Ball S."/>
            <person name="Bowler C."/>
            <person name="Dieckmann C.L."/>
            <person name="Gladyshev V.N."/>
            <person name="Green P."/>
            <person name="Jorgensen R."/>
            <person name="Mayfield S."/>
            <person name="Mueller-Roeber B."/>
            <person name="Rajamani S."/>
            <person name="Sayre R.T."/>
            <person name="Brokstein P."/>
            <person name="Dubchak I."/>
            <person name="Goodstein D."/>
            <person name="Hornick L."/>
            <person name="Huang Y.W."/>
            <person name="Jhaveri J."/>
            <person name="Luo Y."/>
            <person name="Martinez D."/>
            <person name="Ngau W.C."/>
            <person name="Otillar B."/>
            <person name="Poliakov A."/>
            <person name="Porter A."/>
            <person name="Szajkowski L."/>
            <person name="Werner G."/>
            <person name="Zhou K."/>
            <person name="Grigoriev I.V."/>
            <person name="Rokhsar D.S."/>
            <person name="Grossman A.R."/>
        </authorList>
    </citation>
    <scope>NUCLEOTIDE SEQUENCE [LARGE SCALE GENOMIC DNA]</scope>
    <source>
        <strain evidence="10">CC-503</strain>
    </source>
</reference>
<dbReference type="PANTHER" id="PTHR22911">
    <property type="entry name" value="ACYL-MALONYL CONDENSING ENZYME-RELATED"/>
    <property type="match status" value="1"/>
</dbReference>
<evidence type="ECO:0000256" key="1">
    <source>
        <dbReference type="ARBA" id="ARBA00004141"/>
    </source>
</evidence>
<dbReference type="FunCoup" id="A0A2K3DPZ1">
    <property type="interactions" value="680"/>
</dbReference>
<feature type="transmembrane region" description="Helical" evidence="7">
    <location>
        <begin position="180"/>
        <end position="199"/>
    </location>
</feature>
<evidence type="ECO:0000313" key="9">
    <source>
        <dbReference type="EMBL" id="PNW82615.1"/>
    </source>
</evidence>
<dbReference type="OrthoDB" id="306876at2759"/>
<dbReference type="AlphaFoldDB" id="A0A2K3DPZ1"/>
<dbReference type="Gramene" id="PNW82615">
    <property type="protein sequence ID" value="PNW82615"/>
    <property type="gene ID" value="CHLRE_06g286200v5"/>
</dbReference>
<evidence type="ECO:0000259" key="8">
    <source>
        <dbReference type="Pfam" id="PF00892"/>
    </source>
</evidence>
<feature type="transmembrane region" description="Helical" evidence="7">
    <location>
        <begin position="383"/>
        <end position="406"/>
    </location>
</feature>
<evidence type="ECO:0000313" key="10">
    <source>
        <dbReference type="Proteomes" id="UP000006906"/>
    </source>
</evidence>
<dbReference type="PaxDb" id="3055-EDP01745"/>
<evidence type="ECO:0000256" key="4">
    <source>
        <dbReference type="ARBA" id="ARBA00022989"/>
    </source>
</evidence>
<feature type="transmembrane region" description="Helical" evidence="7">
    <location>
        <begin position="12"/>
        <end position="34"/>
    </location>
</feature>
<dbReference type="InterPro" id="IPR000620">
    <property type="entry name" value="EamA_dom"/>
</dbReference>
<proteinExistence type="inferred from homology"/>
<keyword evidence="5 7" id="KW-0472">Membrane</keyword>
<evidence type="ECO:0000256" key="5">
    <source>
        <dbReference type="ARBA" id="ARBA00023136"/>
    </source>
</evidence>
<comment type="similarity">
    <text evidence="2">Belongs to the drug/metabolite transporter (DMT) superfamily. Plant drug/metabolite exporter (P-DME) (TC 2.A.7.4) family.</text>
</comment>
<dbReference type="ExpressionAtlas" id="A0A2K3DPZ1">
    <property type="expression patterns" value="baseline and differential"/>
</dbReference>
<keyword evidence="10" id="KW-1185">Reference proteome</keyword>
<dbReference type="InterPro" id="IPR037185">
    <property type="entry name" value="EmrE-like"/>
</dbReference>
<feature type="domain" description="EamA" evidence="8">
    <location>
        <begin position="118"/>
        <end position="192"/>
    </location>
</feature>